<evidence type="ECO:0000256" key="5">
    <source>
        <dbReference type="ARBA" id="ARBA00022777"/>
    </source>
</evidence>
<evidence type="ECO:0000259" key="8">
    <source>
        <dbReference type="PROSITE" id="PS50109"/>
    </source>
</evidence>
<evidence type="ECO:0000313" key="9">
    <source>
        <dbReference type="EMBL" id="MBR8826829.1"/>
    </source>
</evidence>
<keyword evidence="7" id="KW-1133">Transmembrane helix</keyword>
<keyword evidence="7" id="KW-0472">Membrane</keyword>
<dbReference type="Gene3D" id="3.30.565.10">
    <property type="entry name" value="Histidine kinase-like ATPase, C-terminal domain"/>
    <property type="match status" value="1"/>
</dbReference>
<dbReference type="InterPro" id="IPR005467">
    <property type="entry name" value="His_kinase_dom"/>
</dbReference>
<dbReference type="SMART" id="SM00387">
    <property type="entry name" value="HATPase_c"/>
    <property type="match status" value="1"/>
</dbReference>
<gene>
    <name evidence="9" type="ORF">DSM107014_02820</name>
</gene>
<dbReference type="Proteomes" id="UP000767446">
    <property type="component" value="Unassembled WGS sequence"/>
</dbReference>
<dbReference type="FunFam" id="3.30.565.10:FF:000006">
    <property type="entry name" value="Sensor histidine kinase WalK"/>
    <property type="match status" value="1"/>
</dbReference>
<evidence type="ECO:0000256" key="1">
    <source>
        <dbReference type="ARBA" id="ARBA00000085"/>
    </source>
</evidence>
<dbReference type="Gene3D" id="1.10.287.130">
    <property type="match status" value="1"/>
</dbReference>
<dbReference type="CDD" id="cd00075">
    <property type="entry name" value="HATPase"/>
    <property type="match status" value="1"/>
</dbReference>
<dbReference type="EC" id="2.7.13.3" evidence="2"/>
<evidence type="ECO:0000313" key="10">
    <source>
        <dbReference type="Proteomes" id="UP000767446"/>
    </source>
</evidence>
<dbReference type="SUPFAM" id="SSF47384">
    <property type="entry name" value="Homodimeric domain of signal transducing histidine kinase"/>
    <property type="match status" value="1"/>
</dbReference>
<dbReference type="PRINTS" id="PR00344">
    <property type="entry name" value="BCTRLSENSOR"/>
</dbReference>
<proteinExistence type="predicted"/>
<keyword evidence="7" id="KW-0812">Transmembrane</keyword>
<dbReference type="InterPro" id="IPR003661">
    <property type="entry name" value="HisK_dim/P_dom"/>
</dbReference>
<dbReference type="InterPro" id="IPR036097">
    <property type="entry name" value="HisK_dim/P_sf"/>
</dbReference>
<keyword evidence="5 9" id="KW-0418">Kinase</keyword>
<accession>A0A941JL85</accession>
<dbReference type="SMART" id="SM00388">
    <property type="entry name" value="HisKA"/>
    <property type="match status" value="1"/>
</dbReference>
<dbReference type="InterPro" id="IPR050736">
    <property type="entry name" value="Sensor_HK_Regulatory"/>
</dbReference>
<name>A0A941JL85_9CHRO</name>
<dbReference type="InterPro" id="IPR003594">
    <property type="entry name" value="HATPase_dom"/>
</dbReference>
<dbReference type="AlphaFoldDB" id="A0A941JL85"/>
<evidence type="ECO:0000256" key="3">
    <source>
        <dbReference type="ARBA" id="ARBA00022553"/>
    </source>
</evidence>
<dbReference type="GO" id="GO:0000155">
    <property type="term" value="F:phosphorelay sensor kinase activity"/>
    <property type="evidence" value="ECO:0007669"/>
    <property type="project" value="InterPro"/>
</dbReference>
<evidence type="ECO:0000256" key="2">
    <source>
        <dbReference type="ARBA" id="ARBA00012438"/>
    </source>
</evidence>
<feature type="transmembrane region" description="Helical" evidence="7">
    <location>
        <begin position="196"/>
        <end position="218"/>
    </location>
</feature>
<keyword evidence="4" id="KW-0808">Transferase</keyword>
<keyword evidence="6" id="KW-0902">Two-component regulatory system</keyword>
<sequence>MVWDIDSTPISNPQFLALRRRLLLSYLAVMVTILGSSALAVYQVVAHNLNQQLNNHLLTLAETAAQTLEVVKHEYYEHRGGIKDEDDEDLPKNLSDLMKHYQKNEVLKVKNNHQHHQGVEWFDEKQQLLVREGNLVPNWSLGENLATSDFICQKNNIRSLALPVFYQIRGQAQKQLKGYIRASESREMLNAELNRLRLGLVLGGAIALGLTAVGGRLLTRESLKPIEASIEQLQQFTADASHELRSPLTVIKTNIAVIRSHPERIDQGDVEKLEAIASSTEQMTRLVEDLLLLARLDGKTMTHQWLKIPIDEIIEDLLEFAELEADKKHIILTSHLRPNVLVLGDAHQLQRLFNNLINNALQYTPAGGKVAVSLELAEDSGIFTVEDTGIGIAEEDLPRVFDRLWRADKARVYCEGGTGLGMAIAQTIAQTHGGKISVTSQLGVGTCFEVILPLFR</sequence>
<dbReference type="CDD" id="cd00082">
    <property type="entry name" value="HisKA"/>
    <property type="match status" value="1"/>
</dbReference>
<feature type="domain" description="Histidine kinase" evidence="8">
    <location>
        <begin position="239"/>
        <end position="456"/>
    </location>
</feature>
<comment type="caution">
    <text evidence="9">The sequence shown here is derived from an EMBL/GenBank/DDBJ whole genome shotgun (WGS) entry which is preliminary data.</text>
</comment>
<dbReference type="Pfam" id="PF00512">
    <property type="entry name" value="HisKA"/>
    <property type="match status" value="1"/>
</dbReference>
<feature type="transmembrane region" description="Helical" evidence="7">
    <location>
        <begin position="23"/>
        <end position="45"/>
    </location>
</feature>
<organism evidence="9 10">
    <name type="scientific">Gomphosphaeria aponina SAG 52.96 = DSM 107014</name>
    <dbReference type="NCBI Taxonomy" id="1521640"/>
    <lineage>
        <taxon>Bacteria</taxon>
        <taxon>Bacillati</taxon>
        <taxon>Cyanobacteriota</taxon>
        <taxon>Cyanophyceae</taxon>
        <taxon>Oscillatoriophycideae</taxon>
        <taxon>Chroococcales</taxon>
        <taxon>Gomphosphaeriaceae</taxon>
        <taxon>Gomphosphaeria</taxon>
    </lineage>
</organism>
<dbReference type="InterPro" id="IPR036890">
    <property type="entry name" value="HATPase_C_sf"/>
</dbReference>
<evidence type="ECO:0000256" key="4">
    <source>
        <dbReference type="ARBA" id="ARBA00022679"/>
    </source>
</evidence>
<evidence type="ECO:0000256" key="6">
    <source>
        <dbReference type="ARBA" id="ARBA00023012"/>
    </source>
</evidence>
<dbReference type="PANTHER" id="PTHR43711:SF1">
    <property type="entry name" value="HISTIDINE KINASE 1"/>
    <property type="match status" value="1"/>
</dbReference>
<dbReference type="EMBL" id="JADQBC010000012">
    <property type="protein sequence ID" value="MBR8826829.1"/>
    <property type="molecule type" value="Genomic_DNA"/>
</dbReference>
<dbReference type="SUPFAM" id="SSF55874">
    <property type="entry name" value="ATPase domain of HSP90 chaperone/DNA topoisomerase II/histidine kinase"/>
    <property type="match status" value="1"/>
</dbReference>
<protein>
    <recommendedName>
        <fullName evidence="2">histidine kinase</fullName>
        <ecNumber evidence="2">2.7.13.3</ecNumber>
    </recommendedName>
</protein>
<dbReference type="PANTHER" id="PTHR43711">
    <property type="entry name" value="TWO-COMPONENT HISTIDINE KINASE"/>
    <property type="match status" value="1"/>
</dbReference>
<dbReference type="Pfam" id="PF02518">
    <property type="entry name" value="HATPase_c"/>
    <property type="match status" value="1"/>
</dbReference>
<comment type="catalytic activity">
    <reaction evidence="1">
        <text>ATP + protein L-histidine = ADP + protein N-phospho-L-histidine.</text>
        <dbReference type="EC" id="2.7.13.3"/>
    </reaction>
</comment>
<dbReference type="PROSITE" id="PS50109">
    <property type="entry name" value="HIS_KIN"/>
    <property type="match status" value="1"/>
</dbReference>
<keyword evidence="3" id="KW-0597">Phosphoprotein</keyword>
<reference evidence="9" key="1">
    <citation type="submission" date="2021-02" db="EMBL/GenBank/DDBJ databases">
        <title>Metagenome analyses of Stigonema ocellatum DSM 106950, Chlorogloea purpurea SAG 13.99 and Gomphosphaeria aponina DSM 107014.</title>
        <authorList>
            <person name="Marter P."/>
            <person name="Huang S."/>
        </authorList>
    </citation>
    <scope>NUCLEOTIDE SEQUENCE</scope>
    <source>
        <strain evidence="9">JP213</strain>
    </source>
</reference>
<dbReference type="InterPro" id="IPR004358">
    <property type="entry name" value="Sig_transdc_His_kin-like_C"/>
</dbReference>
<evidence type="ECO:0000256" key="7">
    <source>
        <dbReference type="SAM" id="Phobius"/>
    </source>
</evidence>